<dbReference type="GeneID" id="20677685"/>
<evidence type="ECO:0000313" key="3">
    <source>
        <dbReference type="Proteomes" id="UP000030671"/>
    </source>
</evidence>
<accession>W4K4G6</accession>
<dbReference type="InParanoid" id="W4K4G6"/>
<dbReference type="HOGENOM" id="CLU_1787102_0_0_1"/>
<keyword evidence="3" id="KW-1185">Reference proteome</keyword>
<name>W4K4G6_HETIT</name>
<feature type="region of interest" description="Disordered" evidence="1">
    <location>
        <begin position="56"/>
        <end position="81"/>
    </location>
</feature>
<dbReference type="RefSeq" id="XP_009547444.1">
    <property type="nucleotide sequence ID" value="XM_009549149.1"/>
</dbReference>
<protein>
    <submittedName>
        <fullName evidence="2">Uncharacterized protein</fullName>
    </submittedName>
</protein>
<dbReference type="AlphaFoldDB" id="W4K4G6"/>
<proteinExistence type="predicted"/>
<evidence type="ECO:0000313" key="2">
    <source>
        <dbReference type="EMBL" id="ETW80728.1"/>
    </source>
</evidence>
<organism evidence="2 3">
    <name type="scientific">Heterobasidion irregulare (strain TC 32-1)</name>
    <dbReference type="NCBI Taxonomy" id="747525"/>
    <lineage>
        <taxon>Eukaryota</taxon>
        <taxon>Fungi</taxon>
        <taxon>Dikarya</taxon>
        <taxon>Basidiomycota</taxon>
        <taxon>Agaricomycotina</taxon>
        <taxon>Agaricomycetes</taxon>
        <taxon>Russulales</taxon>
        <taxon>Bondarzewiaceae</taxon>
        <taxon>Heterobasidion</taxon>
        <taxon>Heterobasidion annosum species complex</taxon>
    </lineage>
</organism>
<reference evidence="2 3" key="1">
    <citation type="journal article" date="2012" name="New Phytol.">
        <title>Insight into trade-off between wood decay and parasitism from the genome of a fungal forest pathogen.</title>
        <authorList>
            <person name="Olson A."/>
            <person name="Aerts A."/>
            <person name="Asiegbu F."/>
            <person name="Belbahri L."/>
            <person name="Bouzid O."/>
            <person name="Broberg A."/>
            <person name="Canback B."/>
            <person name="Coutinho P.M."/>
            <person name="Cullen D."/>
            <person name="Dalman K."/>
            <person name="Deflorio G."/>
            <person name="van Diepen L.T."/>
            <person name="Dunand C."/>
            <person name="Duplessis S."/>
            <person name="Durling M."/>
            <person name="Gonthier P."/>
            <person name="Grimwood J."/>
            <person name="Fossdal C.G."/>
            <person name="Hansson D."/>
            <person name="Henrissat B."/>
            <person name="Hietala A."/>
            <person name="Himmelstrand K."/>
            <person name="Hoffmeister D."/>
            <person name="Hogberg N."/>
            <person name="James T.Y."/>
            <person name="Karlsson M."/>
            <person name="Kohler A."/>
            <person name="Kues U."/>
            <person name="Lee Y.H."/>
            <person name="Lin Y.C."/>
            <person name="Lind M."/>
            <person name="Lindquist E."/>
            <person name="Lombard V."/>
            <person name="Lucas S."/>
            <person name="Lunden K."/>
            <person name="Morin E."/>
            <person name="Murat C."/>
            <person name="Park J."/>
            <person name="Raffaello T."/>
            <person name="Rouze P."/>
            <person name="Salamov A."/>
            <person name="Schmutz J."/>
            <person name="Solheim H."/>
            <person name="Stahlberg J."/>
            <person name="Velez H."/>
            <person name="de Vries R.P."/>
            <person name="Wiebenga A."/>
            <person name="Woodward S."/>
            <person name="Yakovlev I."/>
            <person name="Garbelotto M."/>
            <person name="Martin F."/>
            <person name="Grigoriev I.V."/>
            <person name="Stenlid J."/>
        </authorList>
    </citation>
    <scope>NUCLEOTIDE SEQUENCE [LARGE SCALE GENOMIC DNA]</scope>
    <source>
        <strain evidence="2 3">TC 32-1</strain>
    </source>
</reference>
<dbReference type="EMBL" id="KI925459">
    <property type="protein sequence ID" value="ETW80728.1"/>
    <property type="molecule type" value="Genomic_DNA"/>
</dbReference>
<dbReference type="KEGG" id="hir:HETIRDRAFT_476431"/>
<sequence length="145" mass="15634">MRLLPRRARAAFVMHRCFFTVSSRGAHGGRERLQLGRGPLLVSLFSLALSFARRTDRPTARTHAPRSPMHTTTTRSSHGAGRFNIPRTAVAAAVARVIRAAPRVRAVVEADVVEAAVPTADAAGARSVGCRQPSDAVLYVLEKVL</sequence>
<gene>
    <name evidence="2" type="ORF">HETIRDRAFT_476431</name>
</gene>
<dbReference type="Proteomes" id="UP000030671">
    <property type="component" value="Unassembled WGS sequence"/>
</dbReference>
<evidence type="ECO:0000256" key="1">
    <source>
        <dbReference type="SAM" id="MobiDB-lite"/>
    </source>
</evidence>